<dbReference type="EMBL" id="MU853261">
    <property type="protein sequence ID" value="KAK4118708.1"/>
    <property type="molecule type" value="Genomic_DNA"/>
</dbReference>
<reference evidence="2" key="1">
    <citation type="journal article" date="2023" name="Mol. Phylogenet. Evol.">
        <title>Genome-scale phylogeny and comparative genomics of the fungal order Sordariales.</title>
        <authorList>
            <person name="Hensen N."/>
            <person name="Bonometti L."/>
            <person name="Westerberg I."/>
            <person name="Brannstrom I.O."/>
            <person name="Guillou S."/>
            <person name="Cros-Aarteil S."/>
            <person name="Calhoun S."/>
            <person name="Haridas S."/>
            <person name="Kuo A."/>
            <person name="Mondo S."/>
            <person name="Pangilinan J."/>
            <person name="Riley R."/>
            <person name="LaButti K."/>
            <person name="Andreopoulos B."/>
            <person name="Lipzen A."/>
            <person name="Chen C."/>
            <person name="Yan M."/>
            <person name="Daum C."/>
            <person name="Ng V."/>
            <person name="Clum A."/>
            <person name="Steindorff A."/>
            <person name="Ohm R.A."/>
            <person name="Martin F."/>
            <person name="Silar P."/>
            <person name="Natvig D.O."/>
            <person name="Lalanne C."/>
            <person name="Gautier V."/>
            <person name="Ament-Velasquez S.L."/>
            <person name="Kruys A."/>
            <person name="Hutchinson M.I."/>
            <person name="Powell A.J."/>
            <person name="Barry K."/>
            <person name="Miller A.N."/>
            <person name="Grigoriev I.V."/>
            <person name="Debuchy R."/>
            <person name="Gladieux P."/>
            <person name="Hiltunen Thoren M."/>
            <person name="Johannesson H."/>
        </authorList>
    </citation>
    <scope>NUCLEOTIDE SEQUENCE</scope>
    <source>
        <strain evidence="2">CBS 731.68</strain>
    </source>
</reference>
<feature type="compositionally biased region" description="Basic residues" evidence="1">
    <location>
        <begin position="14"/>
        <end position="44"/>
    </location>
</feature>
<evidence type="ECO:0000313" key="3">
    <source>
        <dbReference type="Proteomes" id="UP001302602"/>
    </source>
</evidence>
<organism evidence="2 3">
    <name type="scientific">Parathielavia appendiculata</name>
    <dbReference type="NCBI Taxonomy" id="2587402"/>
    <lineage>
        <taxon>Eukaryota</taxon>
        <taxon>Fungi</taxon>
        <taxon>Dikarya</taxon>
        <taxon>Ascomycota</taxon>
        <taxon>Pezizomycotina</taxon>
        <taxon>Sordariomycetes</taxon>
        <taxon>Sordariomycetidae</taxon>
        <taxon>Sordariales</taxon>
        <taxon>Chaetomiaceae</taxon>
        <taxon>Parathielavia</taxon>
    </lineage>
</organism>
<dbReference type="RefSeq" id="XP_062642481.1">
    <property type="nucleotide sequence ID" value="XM_062786849.1"/>
</dbReference>
<reference evidence="2" key="2">
    <citation type="submission" date="2023-05" db="EMBL/GenBank/DDBJ databases">
        <authorList>
            <consortium name="Lawrence Berkeley National Laboratory"/>
            <person name="Steindorff A."/>
            <person name="Hensen N."/>
            <person name="Bonometti L."/>
            <person name="Westerberg I."/>
            <person name="Brannstrom I.O."/>
            <person name="Guillou S."/>
            <person name="Cros-Aarteil S."/>
            <person name="Calhoun S."/>
            <person name="Haridas S."/>
            <person name="Kuo A."/>
            <person name="Mondo S."/>
            <person name="Pangilinan J."/>
            <person name="Riley R."/>
            <person name="Labutti K."/>
            <person name="Andreopoulos B."/>
            <person name="Lipzen A."/>
            <person name="Chen C."/>
            <person name="Yanf M."/>
            <person name="Daum C."/>
            <person name="Ng V."/>
            <person name="Clum A."/>
            <person name="Ohm R."/>
            <person name="Martin F."/>
            <person name="Silar P."/>
            <person name="Natvig D."/>
            <person name="Lalanne C."/>
            <person name="Gautier V."/>
            <person name="Ament-Velasquez S.L."/>
            <person name="Kruys A."/>
            <person name="Hutchinson M.I."/>
            <person name="Powell A.J."/>
            <person name="Barry K."/>
            <person name="Miller A.N."/>
            <person name="Grigoriev I.V."/>
            <person name="Debuchy R."/>
            <person name="Gladieux P."/>
            <person name="Thoren M.H."/>
            <person name="Johannesson H."/>
        </authorList>
    </citation>
    <scope>NUCLEOTIDE SEQUENCE</scope>
    <source>
        <strain evidence="2">CBS 731.68</strain>
    </source>
</reference>
<feature type="compositionally biased region" description="Basic and acidic residues" evidence="1">
    <location>
        <begin position="87"/>
        <end position="97"/>
    </location>
</feature>
<protein>
    <submittedName>
        <fullName evidence="2">Uncharacterized protein</fullName>
    </submittedName>
</protein>
<name>A0AAN6TQC4_9PEZI</name>
<evidence type="ECO:0000256" key="1">
    <source>
        <dbReference type="SAM" id="MobiDB-lite"/>
    </source>
</evidence>
<proteinExistence type="predicted"/>
<dbReference type="AlphaFoldDB" id="A0AAN6TQC4"/>
<evidence type="ECO:0000313" key="2">
    <source>
        <dbReference type="EMBL" id="KAK4118708.1"/>
    </source>
</evidence>
<comment type="caution">
    <text evidence="2">The sequence shown here is derived from an EMBL/GenBank/DDBJ whole genome shotgun (WGS) entry which is preliminary data.</text>
</comment>
<feature type="region of interest" description="Disordered" evidence="1">
    <location>
        <begin position="14"/>
        <end position="124"/>
    </location>
</feature>
<dbReference type="Proteomes" id="UP001302602">
    <property type="component" value="Unassembled WGS sequence"/>
</dbReference>
<dbReference type="GeneID" id="87823619"/>
<gene>
    <name evidence="2" type="ORF">N657DRAFT_329594</name>
</gene>
<accession>A0AAN6TQC4</accession>
<sequence length="124" mass="14608">MLACLNILAYTKRHAVRRRQTQRSRSKGQKAPKPERRKRRRHTNPFHTQQHAYPTHNKPLEHNNKSRSIRIPAALPPKRGTPTPTNRKSEPDRDKPNKQHNALLRHAPELFPECLPNQTRQFPK</sequence>
<keyword evidence="3" id="KW-1185">Reference proteome</keyword>